<dbReference type="Pfam" id="PF12704">
    <property type="entry name" value="MacB_PCD"/>
    <property type="match status" value="1"/>
</dbReference>
<dbReference type="GO" id="GO:0005886">
    <property type="term" value="C:plasma membrane"/>
    <property type="evidence" value="ECO:0007669"/>
    <property type="project" value="UniProtKB-SubCell"/>
</dbReference>
<dbReference type="Proteomes" id="UP000218899">
    <property type="component" value="Chromosome"/>
</dbReference>
<gene>
    <name evidence="9" type="ORF">SVA_3544</name>
</gene>
<evidence type="ECO:0000256" key="5">
    <source>
        <dbReference type="ARBA" id="ARBA00023136"/>
    </source>
</evidence>
<dbReference type="PANTHER" id="PTHR30287">
    <property type="entry name" value="MEMBRANE COMPONENT OF PREDICTED ABC SUPERFAMILY METABOLITE UPTAKE TRANSPORTER"/>
    <property type="match status" value="1"/>
</dbReference>
<name>A0A1C7AFH7_9GAMM</name>
<feature type="transmembrane region" description="Helical" evidence="6">
    <location>
        <begin position="21"/>
        <end position="42"/>
    </location>
</feature>
<dbReference type="InterPro" id="IPR003838">
    <property type="entry name" value="ABC3_permease_C"/>
</dbReference>
<keyword evidence="2" id="KW-1003">Cell membrane</keyword>
<feature type="transmembrane region" description="Helical" evidence="6">
    <location>
        <begin position="301"/>
        <end position="327"/>
    </location>
</feature>
<keyword evidence="4 6" id="KW-1133">Transmembrane helix</keyword>
<keyword evidence="5 6" id="KW-0472">Membrane</keyword>
<dbReference type="RefSeq" id="WP_096462413.1">
    <property type="nucleotide sequence ID" value="NZ_AP014936.1"/>
</dbReference>
<feature type="transmembrane region" description="Helical" evidence="6">
    <location>
        <begin position="257"/>
        <end position="280"/>
    </location>
</feature>
<evidence type="ECO:0000256" key="6">
    <source>
        <dbReference type="SAM" id="Phobius"/>
    </source>
</evidence>
<feature type="transmembrane region" description="Helical" evidence="6">
    <location>
        <begin position="387"/>
        <end position="409"/>
    </location>
</feature>
<evidence type="ECO:0000256" key="1">
    <source>
        <dbReference type="ARBA" id="ARBA00004651"/>
    </source>
</evidence>
<dbReference type="OrthoDB" id="5292592at2"/>
<dbReference type="InterPro" id="IPR025857">
    <property type="entry name" value="MacB_PCD"/>
</dbReference>
<dbReference type="Pfam" id="PF02687">
    <property type="entry name" value="FtsX"/>
    <property type="match status" value="2"/>
</dbReference>
<keyword evidence="3 6" id="KW-0812">Transmembrane</keyword>
<keyword evidence="10" id="KW-1185">Reference proteome</keyword>
<protein>
    <submittedName>
        <fullName evidence="9">ABC transporter permease</fullName>
    </submittedName>
</protein>
<organism evidence="9 10">
    <name type="scientific">Sulfurifustis variabilis</name>
    <dbReference type="NCBI Taxonomy" id="1675686"/>
    <lineage>
        <taxon>Bacteria</taxon>
        <taxon>Pseudomonadati</taxon>
        <taxon>Pseudomonadota</taxon>
        <taxon>Gammaproteobacteria</taxon>
        <taxon>Acidiferrobacterales</taxon>
        <taxon>Acidiferrobacteraceae</taxon>
        <taxon>Sulfurifustis</taxon>
    </lineage>
</organism>
<feature type="transmembrane region" description="Helical" evidence="6">
    <location>
        <begin position="792"/>
        <end position="812"/>
    </location>
</feature>
<feature type="transmembrane region" description="Helical" evidence="6">
    <location>
        <begin position="347"/>
        <end position="367"/>
    </location>
</feature>
<accession>A0A1C7AFH7</accession>
<feature type="domain" description="ABC3 transporter permease C-terminal" evidence="7">
    <location>
        <begin position="708"/>
        <end position="822"/>
    </location>
</feature>
<dbReference type="InterPro" id="IPR038766">
    <property type="entry name" value="Membrane_comp_ABC_pdt"/>
</dbReference>
<evidence type="ECO:0000313" key="9">
    <source>
        <dbReference type="EMBL" id="BAU50080.1"/>
    </source>
</evidence>
<evidence type="ECO:0000313" key="10">
    <source>
        <dbReference type="Proteomes" id="UP000218899"/>
    </source>
</evidence>
<comment type="subcellular location">
    <subcellularLocation>
        <location evidence="1">Cell membrane</location>
        <topology evidence="1">Multi-pass membrane protein</topology>
    </subcellularLocation>
</comment>
<feature type="domain" description="ABC3 transporter permease C-terminal" evidence="7">
    <location>
        <begin position="260"/>
        <end position="378"/>
    </location>
</feature>
<feature type="transmembrane region" description="Helical" evidence="6">
    <location>
        <begin position="704"/>
        <end position="725"/>
    </location>
</feature>
<feature type="transmembrane region" description="Helical" evidence="6">
    <location>
        <begin position="757"/>
        <end position="780"/>
    </location>
</feature>
<dbReference type="EMBL" id="AP014936">
    <property type="protein sequence ID" value="BAU50080.1"/>
    <property type="molecule type" value="Genomic_DNA"/>
</dbReference>
<sequence>MRGRTALALKLLARDWRSGELTLLVAALVVAVAAATTIGFFGNRIERAMSEQSADLLGADLILASSQPLSPESLNEAAARGLETAHTAEFASVAVSGEKLQLSAVHAVSPGYPLRGSLRVAPQPYTEDAATNEIPAPGTAWVEARLLAALGIEVGGRLEIGAAGFTVTRVVTQEPTRAGNFFALAPRVLIHHDDLARTEVVQPGSRVTWRALYAGDAAALEGFGAWLRPRLDRHEELHDPRSGNASVGRALGRAERYLGLASLIAVVLAAVAIAMAARRYSERHYDVSAMLRCLGAAQRDILALYLPQLLVLALVAAALGGAIGWAAQEALLFMLKDWLPPRLPPPGPGPLVAGLATALVVLAGFALPPVLRLKRVPPLRVLRRDLVPLPASGWFVYGAAGVAVVALLWRYTGDFTLTASVLGGALGAAAVLALLAHTLLRLGRRLHRHVGVAWRFGMNNLWRRSGATVGQVLAFGLAFMAMALIALVRGDLLATWQTQLPADAPNHFAFNILPEDVQRLDAFFRDNDIRASAIYPMVRGRLIEINGAPVRRAVTKEARGDGALQRELNLSWSAALPEDNSVAEGRWWQPDQDADAVSVEAQLAARLGIRPGDRLTFSIGGQELEARVQSLRRVQWDSFHPNFYMIFPPGALDAYPATWLTSFYLPAGRKPLLGSLVRAFPAVTVLETDRVLAQVRSLLQQATLAIEFILLFVLAAGFAVLYAALNSTLDERFHEGALLRTLGASRGQLRAGHVAEFAVLGLLAGLLAAIGTELIAAALYTRVFDLDYAFKWPLWVIAPLAGALIVGLAGFLGTRRVVRASPLSVLREL</sequence>
<reference evidence="9 10" key="1">
    <citation type="submission" date="2015-08" db="EMBL/GenBank/DDBJ databases">
        <title>Complete genome sequence of Sulfurifustis variabilis.</title>
        <authorList>
            <person name="Miura A."/>
            <person name="Kojima H."/>
            <person name="Fukui M."/>
        </authorList>
    </citation>
    <scope>NUCLEOTIDE SEQUENCE [LARGE SCALE GENOMIC DNA]</scope>
    <source>
        <strain evidence="10">skN76</strain>
    </source>
</reference>
<evidence type="ECO:0000256" key="2">
    <source>
        <dbReference type="ARBA" id="ARBA00022475"/>
    </source>
</evidence>
<evidence type="ECO:0000256" key="3">
    <source>
        <dbReference type="ARBA" id="ARBA00022692"/>
    </source>
</evidence>
<feature type="domain" description="MacB-like periplasmic core" evidence="8">
    <location>
        <begin position="23"/>
        <end position="202"/>
    </location>
</feature>
<evidence type="ECO:0000256" key="4">
    <source>
        <dbReference type="ARBA" id="ARBA00022989"/>
    </source>
</evidence>
<evidence type="ECO:0000259" key="8">
    <source>
        <dbReference type="Pfam" id="PF12704"/>
    </source>
</evidence>
<feature type="transmembrane region" description="Helical" evidence="6">
    <location>
        <begin position="461"/>
        <end position="488"/>
    </location>
</feature>
<proteinExistence type="predicted"/>
<dbReference type="KEGG" id="sva:SVA_3544"/>
<feature type="transmembrane region" description="Helical" evidence="6">
    <location>
        <begin position="415"/>
        <end position="440"/>
    </location>
</feature>
<evidence type="ECO:0000259" key="7">
    <source>
        <dbReference type="Pfam" id="PF02687"/>
    </source>
</evidence>
<dbReference type="AlphaFoldDB" id="A0A1C7AFH7"/>
<dbReference type="PANTHER" id="PTHR30287:SF1">
    <property type="entry name" value="INNER MEMBRANE PROTEIN"/>
    <property type="match status" value="1"/>
</dbReference>